<accession>A0A432MP48</accession>
<comment type="caution">
    <text evidence="9">The sequence shown here is derived from an EMBL/GenBank/DDBJ whole genome shotgun (WGS) entry which is preliminary data.</text>
</comment>
<dbReference type="Proteomes" id="UP000280296">
    <property type="component" value="Unassembled WGS sequence"/>
</dbReference>
<dbReference type="OrthoDB" id="9771372at2"/>
<gene>
    <name evidence="9" type="ORF">TsocGM_04350</name>
</gene>
<dbReference type="EMBL" id="RYZH01000006">
    <property type="protein sequence ID" value="RUL88848.1"/>
    <property type="molecule type" value="Genomic_DNA"/>
</dbReference>
<dbReference type="PROSITE" id="PS50045">
    <property type="entry name" value="SIGMA54_INTERACT_4"/>
    <property type="match status" value="1"/>
</dbReference>
<dbReference type="PROSITE" id="PS50110">
    <property type="entry name" value="RESPONSE_REGULATORY"/>
    <property type="match status" value="1"/>
</dbReference>
<dbReference type="Pfam" id="PF00072">
    <property type="entry name" value="Response_reg"/>
    <property type="match status" value="1"/>
</dbReference>
<dbReference type="InterPro" id="IPR002197">
    <property type="entry name" value="HTH_Fis"/>
</dbReference>
<feature type="domain" description="Response regulatory" evidence="8">
    <location>
        <begin position="5"/>
        <end position="119"/>
    </location>
</feature>
<dbReference type="InterPro" id="IPR027417">
    <property type="entry name" value="P-loop_NTPase"/>
</dbReference>
<evidence type="ECO:0000259" key="7">
    <source>
        <dbReference type="PROSITE" id="PS50045"/>
    </source>
</evidence>
<reference evidence="9 10" key="2">
    <citation type="submission" date="2019-01" db="EMBL/GenBank/DDBJ databases">
        <title>Tautonia sociabilis, a novel thermotolerant planctomycete of Isosphaeraceae family, isolated from a 4000 m deep subterranean habitat.</title>
        <authorList>
            <person name="Kovaleva O.L."/>
            <person name="Elcheninov A.G."/>
            <person name="Van Heerden E."/>
            <person name="Toshchakov S.V."/>
            <person name="Novikov A."/>
            <person name="Bonch-Osmolovskaya E.A."/>
            <person name="Kublanov I.V."/>
        </authorList>
    </citation>
    <scope>NUCLEOTIDE SEQUENCE [LARGE SCALE GENOMIC DNA]</scope>
    <source>
        <strain evidence="9 10">GM2012</strain>
    </source>
</reference>
<dbReference type="GO" id="GO:0006355">
    <property type="term" value="P:regulation of DNA-templated transcription"/>
    <property type="evidence" value="ECO:0007669"/>
    <property type="project" value="InterPro"/>
</dbReference>
<evidence type="ECO:0000256" key="6">
    <source>
        <dbReference type="SAM" id="MobiDB-lite"/>
    </source>
</evidence>
<dbReference type="InterPro" id="IPR001789">
    <property type="entry name" value="Sig_transdc_resp-reg_receiver"/>
</dbReference>
<dbReference type="CDD" id="cd00156">
    <property type="entry name" value="REC"/>
    <property type="match status" value="1"/>
</dbReference>
<dbReference type="PANTHER" id="PTHR32071">
    <property type="entry name" value="TRANSCRIPTIONAL REGULATORY PROTEIN"/>
    <property type="match status" value="1"/>
</dbReference>
<dbReference type="CDD" id="cd00009">
    <property type="entry name" value="AAA"/>
    <property type="match status" value="1"/>
</dbReference>
<evidence type="ECO:0000259" key="8">
    <source>
        <dbReference type="PROSITE" id="PS50110"/>
    </source>
</evidence>
<organism evidence="9 10">
    <name type="scientific">Tautonia sociabilis</name>
    <dbReference type="NCBI Taxonomy" id="2080755"/>
    <lineage>
        <taxon>Bacteria</taxon>
        <taxon>Pseudomonadati</taxon>
        <taxon>Planctomycetota</taxon>
        <taxon>Planctomycetia</taxon>
        <taxon>Isosphaerales</taxon>
        <taxon>Isosphaeraceae</taxon>
        <taxon>Tautonia</taxon>
    </lineage>
</organism>
<dbReference type="InterPro" id="IPR009057">
    <property type="entry name" value="Homeodomain-like_sf"/>
</dbReference>
<evidence type="ECO:0000313" key="10">
    <source>
        <dbReference type="Proteomes" id="UP000280296"/>
    </source>
</evidence>
<dbReference type="Gene3D" id="3.40.50.2300">
    <property type="match status" value="1"/>
</dbReference>
<dbReference type="RefSeq" id="WP_126724098.1">
    <property type="nucleotide sequence ID" value="NZ_RYZH01000006.1"/>
</dbReference>
<reference evidence="9 10" key="1">
    <citation type="submission" date="2018-12" db="EMBL/GenBank/DDBJ databases">
        <authorList>
            <person name="Toschakov S.V."/>
        </authorList>
    </citation>
    <scope>NUCLEOTIDE SEQUENCE [LARGE SCALE GENOMIC DNA]</scope>
    <source>
        <strain evidence="9 10">GM2012</strain>
    </source>
</reference>
<dbReference type="SUPFAM" id="SSF52540">
    <property type="entry name" value="P-loop containing nucleoside triphosphate hydrolases"/>
    <property type="match status" value="1"/>
</dbReference>
<protein>
    <submittedName>
        <fullName evidence="9">Sigma-54-dependent Fis family transcriptional regulator</fullName>
    </submittedName>
</protein>
<dbReference type="Pfam" id="PF02954">
    <property type="entry name" value="HTH_8"/>
    <property type="match status" value="1"/>
</dbReference>
<name>A0A432MP48_9BACT</name>
<evidence type="ECO:0000313" key="9">
    <source>
        <dbReference type="EMBL" id="RUL88848.1"/>
    </source>
</evidence>
<evidence type="ECO:0000256" key="1">
    <source>
        <dbReference type="ARBA" id="ARBA00022741"/>
    </source>
</evidence>
<dbReference type="GO" id="GO:0005524">
    <property type="term" value="F:ATP binding"/>
    <property type="evidence" value="ECO:0007669"/>
    <property type="project" value="UniProtKB-KW"/>
</dbReference>
<keyword evidence="3" id="KW-0805">Transcription regulation</keyword>
<dbReference type="PRINTS" id="PR01590">
    <property type="entry name" value="HTHFIS"/>
</dbReference>
<feature type="region of interest" description="Disordered" evidence="6">
    <location>
        <begin position="125"/>
        <end position="156"/>
    </location>
</feature>
<dbReference type="AlphaFoldDB" id="A0A432MP48"/>
<sequence length="515" mass="56192">MNETRILIVHPDSSARTLMTSMLQTLGVRLEEADSDRAAVRRLERGDINLLIAGVDPDDPDALELLHYVKRKFPGLPVILLFSVADAERTREARQRGAEVVVRFPLPATQLRAAVAQLLGQAEPAPRSSALGNGPTAAIGHGGPLGPTDGESAMNSASPATVEADAGHGWTVLSSTTAPPATASWTGAERTEAVLVGEDESLRQAIELAETIAATRAPVLIHGEPGTGKSLVARTLHHQSPRGRGPFIELRCLGDPSEEIERALFGERPAVGPATAGELARARGGTLYIDDVATLGPELQGRLLRLLRDGEYEPLGSSRVERSDVRLVLGTREDLVEQVERGRFRQDLYYRISVVTLKLPPLRHRGSDIERLAEHFRARAAKRFDRPIIGFAPQALVMLRRYHWPGNVQELEAAIERAVLLCRGRYIEPGDLGVVVSANPMSGGLRTPGGRVGTGQIRPLKEALEEPEKRIILEALEALGWNRQETARVLDINRTTLYKKMKKYGLLCDEVVWAN</sequence>
<feature type="domain" description="Sigma-54 factor interaction" evidence="7">
    <location>
        <begin position="195"/>
        <end position="420"/>
    </location>
</feature>
<dbReference type="SMART" id="SM00382">
    <property type="entry name" value="AAA"/>
    <property type="match status" value="1"/>
</dbReference>
<evidence type="ECO:0000256" key="4">
    <source>
        <dbReference type="ARBA" id="ARBA00023163"/>
    </source>
</evidence>
<evidence type="ECO:0000256" key="5">
    <source>
        <dbReference type="PROSITE-ProRule" id="PRU00169"/>
    </source>
</evidence>
<dbReference type="Pfam" id="PF25601">
    <property type="entry name" value="AAA_lid_14"/>
    <property type="match status" value="1"/>
</dbReference>
<dbReference type="SUPFAM" id="SSF46689">
    <property type="entry name" value="Homeodomain-like"/>
    <property type="match status" value="1"/>
</dbReference>
<keyword evidence="2" id="KW-0067">ATP-binding</keyword>
<dbReference type="InterPro" id="IPR011006">
    <property type="entry name" value="CheY-like_superfamily"/>
</dbReference>
<evidence type="ECO:0000256" key="3">
    <source>
        <dbReference type="ARBA" id="ARBA00023015"/>
    </source>
</evidence>
<dbReference type="GO" id="GO:0043565">
    <property type="term" value="F:sequence-specific DNA binding"/>
    <property type="evidence" value="ECO:0007669"/>
    <property type="project" value="InterPro"/>
</dbReference>
<dbReference type="Gene3D" id="3.40.50.300">
    <property type="entry name" value="P-loop containing nucleotide triphosphate hydrolases"/>
    <property type="match status" value="1"/>
</dbReference>
<keyword evidence="1" id="KW-0547">Nucleotide-binding</keyword>
<dbReference type="InterPro" id="IPR003593">
    <property type="entry name" value="AAA+_ATPase"/>
</dbReference>
<dbReference type="SUPFAM" id="SSF52172">
    <property type="entry name" value="CheY-like"/>
    <property type="match status" value="1"/>
</dbReference>
<comment type="caution">
    <text evidence="5">Lacks conserved residue(s) required for the propagation of feature annotation.</text>
</comment>
<dbReference type="InterPro" id="IPR002078">
    <property type="entry name" value="Sigma_54_int"/>
</dbReference>
<dbReference type="Gene3D" id="1.10.8.60">
    <property type="match status" value="1"/>
</dbReference>
<dbReference type="Gene3D" id="1.10.10.60">
    <property type="entry name" value="Homeodomain-like"/>
    <property type="match status" value="1"/>
</dbReference>
<dbReference type="InterPro" id="IPR058031">
    <property type="entry name" value="AAA_lid_NorR"/>
</dbReference>
<proteinExistence type="predicted"/>
<dbReference type="GO" id="GO:0000160">
    <property type="term" value="P:phosphorelay signal transduction system"/>
    <property type="evidence" value="ECO:0007669"/>
    <property type="project" value="InterPro"/>
</dbReference>
<keyword evidence="10" id="KW-1185">Reference proteome</keyword>
<evidence type="ECO:0000256" key="2">
    <source>
        <dbReference type="ARBA" id="ARBA00022840"/>
    </source>
</evidence>
<dbReference type="Pfam" id="PF00158">
    <property type="entry name" value="Sigma54_activat"/>
    <property type="match status" value="1"/>
</dbReference>
<keyword evidence="4" id="KW-0804">Transcription</keyword>